<dbReference type="NCBIfam" id="TIGR00445">
    <property type="entry name" value="mraY"/>
    <property type="match status" value="1"/>
</dbReference>
<gene>
    <name evidence="7" type="primary">mraY</name>
    <name evidence="9" type="ORF">BWX42_04635</name>
</gene>
<dbReference type="EMBL" id="MUYF01000003">
    <property type="protein sequence ID" value="OOL81130.1"/>
    <property type="molecule type" value="Genomic_DNA"/>
</dbReference>
<feature type="transmembrane region" description="Helical" evidence="7">
    <location>
        <begin position="201"/>
        <end position="219"/>
    </location>
</feature>
<evidence type="ECO:0000256" key="4">
    <source>
        <dbReference type="ARBA" id="ARBA00022692"/>
    </source>
</evidence>
<dbReference type="Pfam" id="PF10555">
    <property type="entry name" value="MraY_sig1"/>
    <property type="match status" value="1"/>
</dbReference>
<feature type="transmembrane region" description="Helical" evidence="7">
    <location>
        <begin position="175"/>
        <end position="195"/>
    </location>
</feature>
<sequence length="322" mass="35762">MKQIVYVWPLLFSLLSTILIMRPLIKYFRKKQLGQTTLDEGPSWHREKSGTPTMGGVAIILAATLTIVLTAIIEGTFDPQLFMLLFVLVLFGGIGFVDDYIKVIMKRNLGITSKQKFIAQVVGGIIFYLLLRQAGVPSMLYIPFVGSVDIGFFYALFIVFWMAGFSNATNLTDGIDGLLSATSLIALSAYAYIAIVQDQIGVLYFILALMGAIFGFFLFNKKPAHIFMGDVGSLAIGASFAAIAILLNREWSLLFIGIIYVVETASVMIQVAYFKRTGKRIFKMTPIHHHFELDGRSEWQIVGLFSLITLIVSIATVWLTVI</sequence>
<dbReference type="PROSITE" id="PS01347">
    <property type="entry name" value="MRAY_1"/>
    <property type="match status" value="1"/>
</dbReference>
<keyword evidence="7 8" id="KW-0460">Magnesium</keyword>
<keyword evidence="7" id="KW-1003">Cell membrane</keyword>
<dbReference type="GO" id="GO:0008963">
    <property type="term" value="F:phospho-N-acetylmuramoyl-pentapeptide-transferase activity"/>
    <property type="evidence" value="ECO:0007669"/>
    <property type="project" value="UniProtKB-UniRule"/>
</dbReference>
<proteinExistence type="inferred from homology"/>
<feature type="transmembrane region" description="Helical" evidence="7">
    <location>
        <begin position="53"/>
        <end position="73"/>
    </location>
</feature>
<evidence type="ECO:0000313" key="9">
    <source>
        <dbReference type="EMBL" id="OOL81130.1"/>
    </source>
</evidence>
<feature type="transmembrane region" description="Helical" evidence="7">
    <location>
        <begin position="140"/>
        <end position="163"/>
    </location>
</feature>
<dbReference type="GO" id="GO:0005886">
    <property type="term" value="C:plasma membrane"/>
    <property type="evidence" value="ECO:0007669"/>
    <property type="project" value="UniProtKB-SubCell"/>
</dbReference>
<comment type="catalytic activity">
    <reaction evidence="7">
        <text>UDP-N-acetyl-alpha-D-muramoyl-L-alanyl-gamma-D-glutamyl-L-lysyl-D-alanyl-D-alanine + di-trans,octa-cis-undecaprenyl phosphate = Mur2Ac(oyl-L-Ala-gamma-D-Glu-L-Lys-D-Ala-D-Ala)-di-trans,octa-cis-undecaprenyl diphosphate + UMP</text>
        <dbReference type="Rhea" id="RHEA:21920"/>
        <dbReference type="ChEBI" id="CHEBI:57865"/>
        <dbReference type="ChEBI" id="CHEBI:60032"/>
        <dbReference type="ChEBI" id="CHEBI:60392"/>
        <dbReference type="ChEBI" id="CHEBI:70758"/>
        <dbReference type="EC" id="2.7.8.13"/>
    </reaction>
</comment>
<keyword evidence="6 7" id="KW-0472">Membrane</keyword>
<comment type="subcellular location">
    <subcellularLocation>
        <location evidence="7">Cell membrane</location>
        <topology evidence="7">Multi-pass membrane protein</topology>
    </subcellularLocation>
    <subcellularLocation>
        <location evidence="1">Membrane</location>
        <topology evidence="1">Multi-pass membrane protein</topology>
    </subcellularLocation>
</comment>
<keyword evidence="7 8" id="KW-0479">Metal-binding</keyword>
<comment type="caution">
    <text evidence="9">The sequence shown here is derived from an EMBL/GenBank/DDBJ whole genome shotgun (WGS) entry which is preliminary data.</text>
</comment>
<keyword evidence="7" id="KW-0133">Cell shape</keyword>
<evidence type="ECO:0000256" key="3">
    <source>
        <dbReference type="ARBA" id="ARBA00022679"/>
    </source>
</evidence>
<keyword evidence="7" id="KW-0961">Cell wall biogenesis/degradation</keyword>
<dbReference type="HAMAP" id="MF_00038">
    <property type="entry name" value="MraY"/>
    <property type="match status" value="1"/>
</dbReference>
<feature type="transmembrane region" description="Helical" evidence="7">
    <location>
        <begin position="79"/>
        <end position="97"/>
    </location>
</feature>
<dbReference type="PANTHER" id="PTHR22926">
    <property type="entry name" value="PHOSPHO-N-ACETYLMURAMOYL-PENTAPEPTIDE-TRANSFERASE"/>
    <property type="match status" value="1"/>
</dbReference>
<keyword evidence="3 7" id="KW-0808">Transferase</keyword>
<dbReference type="GO" id="GO:0008360">
    <property type="term" value="P:regulation of cell shape"/>
    <property type="evidence" value="ECO:0007669"/>
    <property type="project" value="UniProtKB-KW"/>
</dbReference>
<dbReference type="GO" id="GO:0051301">
    <property type="term" value="P:cell division"/>
    <property type="evidence" value="ECO:0007669"/>
    <property type="project" value="UniProtKB-KW"/>
</dbReference>
<dbReference type="GO" id="GO:0046872">
    <property type="term" value="F:metal ion binding"/>
    <property type="evidence" value="ECO:0007669"/>
    <property type="project" value="UniProtKB-KW"/>
</dbReference>
<feature type="transmembrane region" description="Helical" evidence="7">
    <location>
        <begin position="253"/>
        <end position="274"/>
    </location>
</feature>
<dbReference type="PROSITE" id="PS01348">
    <property type="entry name" value="MRAY_2"/>
    <property type="match status" value="1"/>
</dbReference>
<evidence type="ECO:0000256" key="8">
    <source>
        <dbReference type="PIRSR" id="PIRSR600715-1"/>
    </source>
</evidence>
<evidence type="ECO:0000256" key="6">
    <source>
        <dbReference type="ARBA" id="ARBA00023136"/>
    </source>
</evidence>
<evidence type="ECO:0000313" key="10">
    <source>
        <dbReference type="Proteomes" id="UP000190409"/>
    </source>
</evidence>
<dbReference type="UniPathway" id="UPA00219"/>
<keyword evidence="5 7" id="KW-1133">Transmembrane helix</keyword>
<keyword evidence="7" id="KW-0131">Cell cycle</keyword>
<evidence type="ECO:0000256" key="2">
    <source>
        <dbReference type="ARBA" id="ARBA00005583"/>
    </source>
</evidence>
<comment type="similarity">
    <text evidence="2 7">Belongs to the glycosyltransferase 4 family. MraY subfamily.</text>
</comment>
<dbReference type="Proteomes" id="UP000190409">
    <property type="component" value="Unassembled WGS sequence"/>
</dbReference>
<dbReference type="RefSeq" id="WP_077862612.1">
    <property type="nucleotide sequence ID" value="NZ_CALFGV010000012.1"/>
</dbReference>
<dbReference type="InterPro" id="IPR018480">
    <property type="entry name" value="PNAcMuramoyl-5peptid_Trfase_CS"/>
</dbReference>
<evidence type="ECO:0000256" key="5">
    <source>
        <dbReference type="ARBA" id="ARBA00022989"/>
    </source>
</evidence>
<feature type="binding site" evidence="8">
    <location>
        <position position="230"/>
    </location>
    <ligand>
        <name>Mg(2+)</name>
        <dbReference type="ChEBI" id="CHEBI:18420"/>
    </ligand>
</feature>
<protein>
    <recommendedName>
        <fullName evidence="7">Phospho-N-acetylmuramoyl-pentapeptide-transferase</fullName>
        <ecNumber evidence="7">2.7.8.13</ecNumber>
    </recommendedName>
    <alternativeName>
        <fullName evidence="7">UDP-MurNAc-pentapeptide phosphotransferase</fullName>
    </alternativeName>
</protein>
<dbReference type="AlphaFoldDB" id="A0A1S8KN44"/>
<keyword evidence="7" id="KW-0132">Cell division</keyword>
<feature type="binding site" evidence="8">
    <location>
        <position position="170"/>
    </location>
    <ligand>
        <name>Mg(2+)</name>
        <dbReference type="ChEBI" id="CHEBI:18420"/>
    </ligand>
</feature>
<feature type="transmembrane region" description="Helical" evidence="7">
    <location>
        <begin position="6"/>
        <end position="25"/>
    </location>
</feature>
<dbReference type="Pfam" id="PF00953">
    <property type="entry name" value="Glycos_transf_4"/>
    <property type="match status" value="1"/>
</dbReference>
<dbReference type="InterPro" id="IPR003524">
    <property type="entry name" value="PNAcMuramoyl-5peptid_Trfase"/>
</dbReference>
<accession>A0A1S8KN44</accession>
<dbReference type="GO" id="GO:0071555">
    <property type="term" value="P:cell wall organization"/>
    <property type="evidence" value="ECO:0007669"/>
    <property type="project" value="UniProtKB-KW"/>
</dbReference>
<feature type="transmembrane region" description="Helical" evidence="7">
    <location>
        <begin position="117"/>
        <end position="134"/>
    </location>
</feature>
<reference evidence="9 10" key="1">
    <citation type="submission" date="2017-01" db="EMBL/GenBank/DDBJ databases">
        <title>Complete Genome Sequence of Dolosigranulum pigrum isolated from a Patient with interstitial lung disease.</title>
        <authorList>
            <person name="Mukhopadhyay R."/>
            <person name="Joaquin J."/>
            <person name="Hogue R."/>
            <person name="Fitzgerald S."/>
            <person name="Jospin G."/>
            <person name="Eisen J.A."/>
            <person name="Chaturvedi V."/>
        </authorList>
    </citation>
    <scope>NUCLEOTIDE SEQUENCE [LARGE SCALE GENOMIC DNA]</scope>
    <source>
        <strain evidence="9 10">15S00348</strain>
    </source>
</reference>
<comment type="pathway">
    <text evidence="7">Cell wall biogenesis; peptidoglycan biosynthesis.</text>
</comment>
<dbReference type="PANTHER" id="PTHR22926:SF5">
    <property type="entry name" value="PHOSPHO-N-ACETYLMURAMOYL-PENTAPEPTIDE-TRANSFERASE HOMOLOG"/>
    <property type="match status" value="1"/>
</dbReference>
<dbReference type="OrthoDB" id="9805475at2"/>
<comment type="function">
    <text evidence="7">Catalyzes the initial step of the lipid cycle reactions in the biosynthesis of the cell wall peptidoglycan: transfers peptidoglycan precursor phospho-MurNAc-pentapeptide from UDP-MurNAc-pentapeptide onto the lipid carrier undecaprenyl phosphate, yielding undecaprenyl-pyrophosphoryl-MurNAc-pentapeptide, known as lipid I.</text>
</comment>
<keyword evidence="7" id="KW-0573">Peptidoglycan synthesis</keyword>
<dbReference type="InterPro" id="IPR000715">
    <property type="entry name" value="Glycosyl_transferase_4"/>
</dbReference>
<dbReference type="GO" id="GO:0009252">
    <property type="term" value="P:peptidoglycan biosynthetic process"/>
    <property type="evidence" value="ECO:0007669"/>
    <property type="project" value="UniProtKB-UniRule"/>
</dbReference>
<evidence type="ECO:0000256" key="1">
    <source>
        <dbReference type="ARBA" id="ARBA00004141"/>
    </source>
</evidence>
<keyword evidence="4 7" id="KW-0812">Transmembrane</keyword>
<feature type="transmembrane region" description="Helical" evidence="7">
    <location>
        <begin position="226"/>
        <end position="247"/>
    </location>
</feature>
<dbReference type="CDD" id="cd06852">
    <property type="entry name" value="GT_MraY"/>
    <property type="match status" value="1"/>
</dbReference>
<organism evidence="9 10">
    <name type="scientific">Dolosigranulum pigrum</name>
    <dbReference type="NCBI Taxonomy" id="29394"/>
    <lineage>
        <taxon>Bacteria</taxon>
        <taxon>Bacillati</taxon>
        <taxon>Bacillota</taxon>
        <taxon>Bacilli</taxon>
        <taxon>Lactobacillales</taxon>
        <taxon>Carnobacteriaceae</taxon>
        <taxon>Dolosigranulum</taxon>
    </lineage>
</organism>
<feature type="transmembrane region" description="Helical" evidence="7">
    <location>
        <begin position="301"/>
        <end position="321"/>
    </location>
</feature>
<dbReference type="EC" id="2.7.8.13" evidence="7"/>
<evidence type="ECO:0000256" key="7">
    <source>
        <dbReference type="HAMAP-Rule" id="MF_00038"/>
    </source>
</evidence>
<name>A0A1S8KN44_9LACT</name>
<comment type="cofactor">
    <cofactor evidence="7 8">
        <name>Mg(2+)</name>
        <dbReference type="ChEBI" id="CHEBI:18420"/>
    </cofactor>
</comment>